<name>A0AAV4Y254_CAEEX</name>
<organism evidence="1 2">
    <name type="scientific">Caerostris extrusa</name>
    <name type="common">Bark spider</name>
    <name type="synonym">Caerostris bankana</name>
    <dbReference type="NCBI Taxonomy" id="172846"/>
    <lineage>
        <taxon>Eukaryota</taxon>
        <taxon>Metazoa</taxon>
        <taxon>Ecdysozoa</taxon>
        <taxon>Arthropoda</taxon>
        <taxon>Chelicerata</taxon>
        <taxon>Arachnida</taxon>
        <taxon>Araneae</taxon>
        <taxon>Araneomorphae</taxon>
        <taxon>Entelegynae</taxon>
        <taxon>Araneoidea</taxon>
        <taxon>Araneidae</taxon>
        <taxon>Caerostris</taxon>
    </lineage>
</organism>
<sequence>MDAHSSFEAWHQNHIVLYYTFNDNDSCPESKRPRRVKPSHEGTHFIRAFQQNLRDTSSEFCILHPRFLSPALVLSDKSSRVTTGPWVATKCNGSFCPAGIFAQLGPLSSLSHGGQRCQKCAGIWIVNNKISQRPILNRRSGNRRLLAFTASAF</sequence>
<comment type="caution">
    <text evidence="1">The sequence shown here is derived from an EMBL/GenBank/DDBJ whole genome shotgun (WGS) entry which is preliminary data.</text>
</comment>
<evidence type="ECO:0000313" key="2">
    <source>
        <dbReference type="Proteomes" id="UP001054945"/>
    </source>
</evidence>
<dbReference type="Proteomes" id="UP001054945">
    <property type="component" value="Unassembled WGS sequence"/>
</dbReference>
<proteinExistence type="predicted"/>
<dbReference type="AlphaFoldDB" id="A0AAV4Y254"/>
<dbReference type="EMBL" id="BPLR01001178">
    <property type="protein sequence ID" value="GIZ00599.1"/>
    <property type="molecule type" value="Genomic_DNA"/>
</dbReference>
<accession>A0AAV4Y254</accession>
<keyword evidence="2" id="KW-1185">Reference proteome</keyword>
<reference evidence="1 2" key="1">
    <citation type="submission" date="2021-06" db="EMBL/GenBank/DDBJ databases">
        <title>Caerostris extrusa draft genome.</title>
        <authorList>
            <person name="Kono N."/>
            <person name="Arakawa K."/>
        </authorList>
    </citation>
    <scope>NUCLEOTIDE SEQUENCE [LARGE SCALE GENOMIC DNA]</scope>
</reference>
<evidence type="ECO:0000313" key="1">
    <source>
        <dbReference type="EMBL" id="GIZ00599.1"/>
    </source>
</evidence>
<protein>
    <submittedName>
        <fullName evidence="1">Uncharacterized protein</fullName>
    </submittedName>
</protein>
<gene>
    <name evidence="1" type="ORF">CEXT_694421</name>
</gene>